<dbReference type="SUPFAM" id="SSF56112">
    <property type="entry name" value="Protein kinase-like (PK-like)"/>
    <property type="match status" value="1"/>
</dbReference>
<evidence type="ECO:0000259" key="1">
    <source>
        <dbReference type="Pfam" id="PF01636"/>
    </source>
</evidence>
<keyword evidence="2" id="KW-0808">Transferase</keyword>
<dbReference type="EMBL" id="VFOW01000001">
    <property type="protein sequence ID" value="TQL76226.1"/>
    <property type="molecule type" value="Genomic_DNA"/>
</dbReference>
<dbReference type="InParanoid" id="A0A543AUH0"/>
<dbReference type="InterPro" id="IPR011009">
    <property type="entry name" value="Kinase-like_dom_sf"/>
</dbReference>
<dbReference type="Gene3D" id="3.90.1200.10">
    <property type="match status" value="1"/>
</dbReference>
<evidence type="ECO:0000313" key="2">
    <source>
        <dbReference type="EMBL" id="TQL76226.1"/>
    </source>
</evidence>
<organism evidence="2 3">
    <name type="scientific">Stackebrandtia endophytica</name>
    <dbReference type="NCBI Taxonomy" id="1496996"/>
    <lineage>
        <taxon>Bacteria</taxon>
        <taxon>Bacillati</taxon>
        <taxon>Actinomycetota</taxon>
        <taxon>Actinomycetes</taxon>
        <taxon>Glycomycetales</taxon>
        <taxon>Glycomycetaceae</taxon>
        <taxon>Stackebrandtia</taxon>
    </lineage>
</organism>
<name>A0A543AUH0_9ACTN</name>
<dbReference type="Pfam" id="PF01636">
    <property type="entry name" value="APH"/>
    <property type="match status" value="1"/>
</dbReference>
<protein>
    <submittedName>
        <fullName evidence="2">Phosphotransferase family enzyme</fullName>
    </submittedName>
</protein>
<dbReference type="InterPro" id="IPR002575">
    <property type="entry name" value="Aminoglycoside_PTrfase"/>
</dbReference>
<feature type="domain" description="Aminoglycoside phosphotransferase" evidence="1">
    <location>
        <begin position="24"/>
        <end position="217"/>
    </location>
</feature>
<accession>A0A543AUH0</accession>
<proteinExistence type="predicted"/>
<dbReference type="RefSeq" id="WP_170183218.1">
    <property type="nucleotide sequence ID" value="NZ_JBHTGS010000001.1"/>
</dbReference>
<dbReference type="Proteomes" id="UP000317043">
    <property type="component" value="Unassembled WGS sequence"/>
</dbReference>
<gene>
    <name evidence="2" type="ORF">FB566_1748</name>
</gene>
<comment type="caution">
    <text evidence="2">The sequence shown here is derived from an EMBL/GenBank/DDBJ whole genome shotgun (WGS) entry which is preliminary data.</text>
</comment>
<sequence length="277" mass="29469">MELPEPVRALLGASIEPLTGYGASRVYRGNGLVAKVGPGAAAERHVLTRLAPLPIETPESVADGEGWIVMAEVADTADRIWPLPELVELLDDLAALHDSHQAHPALTGPLAVSLVEYFERLAGYGDATGLPERLRAALAAPQHLIALLEAEPVTLVHGDPYPRNILRPAAGRRVWIDWEDSLAGPAALDVAAWAMEGPWGSGSSIYGPAALDHYLARRRAPVERRRFSLAVDAASILLTPSQNLTELADSRGSGAVAAFVADRLAALDRLADNGFSR</sequence>
<keyword evidence="3" id="KW-1185">Reference proteome</keyword>
<reference evidence="2 3" key="1">
    <citation type="submission" date="2019-06" db="EMBL/GenBank/DDBJ databases">
        <title>Sequencing the genomes of 1000 actinobacteria strains.</title>
        <authorList>
            <person name="Klenk H.-P."/>
        </authorList>
    </citation>
    <scope>NUCLEOTIDE SEQUENCE [LARGE SCALE GENOMIC DNA]</scope>
    <source>
        <strain evidence="2 3">DSM 45928</strain>
    </source>
</reference>
<evidence type="ECO:0000313" key="3">
    <source>
        <dbReference type="Proteomes" id="UP000317043"/>
    </source>
</evidence>
<dbReference type="GO" id="GO:0016740">
    <property type="term" value="F:transferase activity"/>
    <property type="evidence" value="ECO:0007669"/>
    <property type="project" value="UniProtKB-KW"/>
</dbReference>
<dbReference type="AlphaFoldDB" id="A0A543AUH0"/>